<organism evidence="2 3">
    <name type="scientific">Haemophilus haemolyticus</name>
    <dbReference type="NCBI Taxonomy" id="726"/>
    <lineage>
        <taxon>Bacteria</taxon>
        <taxon>Pseudomonadati</taxon>
        <taxon>Pseudomonadota</taxon>
        <taxon>Gammaproteobacteria</taxon>
        <taxon>Pasteurellales</taxon>
        <taxon>Pasteurellaceae</taxon>
        <taxon>Haemophilus</taxon>
    </lineage>
</organism>
<accession>A0A502JM59</accession>
<sequence>MSKTYIKEIRINKFRGLKNITLPIAERITLISGKNATSKSTILGIIAHTFNFKNNYITNKSIENRTIWGEFFISKFSEHFKLSETYDPIYSMNLEGIVFDKHSQQDIVFTQELGDYTKQERQRVVVRYVDSNKQKQDRKITHPVIYLGLKRLFPIVERQNQKAEFDYFSNQANKEEFITLSNRILLKTHQNSSTNMTSTASKFLTSTVAHGNNYDNESVSVGEDNIGQILLALLSFKKLKSEMKNEYQGGILLIDEVENSLFPAAQQELLRVLNEFASEYSLQIVMTSHSPVLMKEVLKLNQDKNKLLYLTNSYGEIELTNWELEQIEADISGVVINKAKTTPKKIDCYVEDEEAKNLLNTLLNRHKIKKHLKIDYIKGFGCSEYIRLIEKMPHIKKNTIIILDGDLKPDKEKTNKLTISKIKHPNALTLPTNLPPDQLLFLILHNLPDNDNYWRNSLMFTKPVFSNAAKEVYSKFLIPSQILSCNEFEKIIDTYRKKQATEQKPGKRVRDIFKDFFKSTTINNVCKSCNPFEYYFFRQSNGKTLKEEFLQELINKLLKQGIILADSKKSCYNTDKLR</sequence>
<evidence type="ECO:0000313" key="2">
    <source>
        <dbReference type="EMBL" id="TPG98470.1"/>
    </source>
</evidence>
<dbReference type="InterPro" id="IPR051396">
    <property type="entry name" value="Bact_Antivir_Def_Nuclease"/>
</dbReference>
<name>A0A502JM59_HAEHA</name>
<dbReference type="PANTHER" id="PTHR43581">
    <property type="entry name" value="ATP/GTP PHOSPHATASE"/>
    <property type="match status" value="1"/>
</dbReference>
<dbReference type="RefSeq" id="WP_140578486.1">
    <property type="nucleotide sequence ID" value="NZ_SDPI01000044.1"/>
</dbReference>
<dbReference type="SUPFAM" id="SSF52540">
    <property type="entry name" value="P-loop containing nucleoside triphosphate hydrolases"/>
    <property type="match status" value="1"/>
</dbReference>
<proteinExistence type="predicted"/>
<dbReference type="PANTHER" id="PTHR43581:SF4">
    <property type="entry name" value="ATP_GTP PHOSPHATASE"/>
    <property type="match status" value="1"/>
</dbReference>
<dbReference type="AlphaFoldDB" id="A0A502JM59"/>
<comment type="caution">
    <text evidence="2">The sequence shown here is derived from an EMBL/GenBank/DDBJ whole genome shotgun (WGS) entry which is preliminary data.</text>
</comment>
<dbReference type="Pfam" id="PF13175">
    <property type="entry name" value="AAA_15"/>
    <property type="match status" value="1"/>
</dbReference>
<feature type="domain" description="Endonuclease GajA/Old nuclease/RecF-like AAA" evidence="1">
    <location>
        <begin position="157"/>
        <end position="292"/>
    </location>
</feature>
<evidence type="ECO:0000259" key="1">
    <source>
        <dbReference type="Pfam" id="PF13175"/>
    </source>
</evidence>
<dbReference type="EMBL" id="SDPI01000044">
    <property type="protein sequence ID" value="TPG98470.1"/>
    <property type="molecule type" value="Genomic_DNA"/>
</dbReference>
<evidence type="ECO:0000313" key="3">
    <source>
        <dbReference type="Proteomes" id="UP000318695"/>
    </source>
</evidence>
<protein>
    <submittedName>
        <fullName evidence="2">AAA family ATPase</fullName>
    </submittedName>
</protein>
<dbReference type="InterPro" id="IPR027417">
    <property type="entry name" value="P-loop_NTPase"/>
</dbReference>
<dbReference type="InterPro" id="IPR041685">
    <property type="entry name" value="AAA_GajA/Old/RecF-like"/>
</dbReference>
<dbReference type="Gene3D" id="3.40.50.300">
    <property type="entry name" value="P-loop containing nucleotide triphosphate hydrolases"/>
    <property type="match status" value="1"/>
</dbReference>
<dbReference type="Proteomes" id="UP000318695">
    <property type="component" value="Unassembled WGS sequence"/>
</dbReference>
<reference evidence="2 3" key="1">
    <citation type="submission" date="2019-01" db="EMBL/GenBank/DDBJ databases">
        <title>Comparative genomic analysis identifies haemin-independent Haemophilus haemolyticus: a formal re-classification of Haemophilus intermedius.</title>
        <authorList>
            <person name="Harris T.M."/>
            <person name="Price E.P."/>
            <person name="Sarovich D.S."/>
            <person name="Norskov-Lauritsen N."/>
            <person name="Beissbarth J."/>
            <person name="Chang A.B."/>
            <person name="Smith-Vaughan H.C."/>
        </authorList>
    </citation>
    <scope>NUCLEOTIDE SEQUENCE [LARGE SCALE GENOMIC DNA]</scope>
    <source>
        <strain evidence="2 3">CCUG 30218</strain>
    </source>
</reference>
<gene>
    <name evidence="2" type="ORF">EUX54_07745</name>
</gene>